<evidence type="ECO:0000313" key="1">
    <source>
        <dbReference type="EMBL" id="KAH7670213.1"/>
    </source>
</evidence>
<keyword evidence="1" id="KW-0808">Transferase</keyword>
<comment type="caution">
    <text evidence="1">The sequence shown here is derived from an EMBL/GenBank/DDBJ whole genome shotgun (WGS) entry which is preliminary data.</text>
</comment>
<dbReference type="Proteomes" id="UP000827976">
    <property type="component" value="Chromosome 10"/>
</dbReference>
<dbReference type="EC" id="2.3.2.2" evidence="1"/>
<evidence type="ECO:0000313" key="2">
    <source>
        <dbReference type="Proteomes" id="UP000827976"/>
    </source>
</evidence>
<keyword evidence="1" id="KW-0378">Hydrolase</keyword>
<keyword evidence="2" id="KW-1185">Reference proteome</keyword>
<accession>A0ACB7V9B4</accession>
<protein>
    <submittedName>
        <fullName evidence="1">Gamma-glutamyltransferase protein</fullName>
        <ecNumber evidence="1">2.3.2.2</ecNumber>
        <ecNumber evidence="1">3.4.19.13</ecNumber>
    </submittedName>
</protein>
<organism evidence="1 2">
    <name type="scientific">Dioscorea alata</name>
    <name type="common">Purple yam</name>
    <dbReference type="NCBI Taxonomy" id="55571"/>
    <lineage>
        <taxon>Eukaryota</taxon>
        <taxon>Viridiplantae</taxon>
        <taxon>Streptophyta</taxon>
        <taxon>Embryophyta</taxon>
        <taxon>Tracheophyta</taxon>
        <taxon>Spermatophyta</taxon>
        <taxon>Magnoliopsida</taxon>
        <taxon>Liliopsida</taxon>
        <taxon>Dioscoreales</taxon>
        <taxon>Dioscoreaceae</taxon>
        <taxon>Dioscorea</taxon>
    </lineage>
</organism>
<proteinExistence type="predicted"/>
<dbReference type="EC" id="3.4.19.13" evidence="1"/>
<sequence length="99" mass="10751">MHGQKAFYNGSVGKALTMKDLQNYQVKIIEQISANIMGLEMLGMPSPSSGAAAMMLILNILSQYGIPSSVSGSLGLHRLIKSLNIFSYAITEFSLMHRS</sequence>
<name>A0ACB7V9B4_DIOAL</name>
<keyword evidence="1" id="KW-0012">Acyltransferase</keyword>
<gene>
    <name evidence="1" type="ORF">IHE45_10G010700</name>
</gene>
<reference evidence="2" key="1">
    <citation type="journal article" date="2022" name="Nat. Commun.">
        <title>Chromosome evolution and the genetic basis of agronomically important traits in greater yam.</title>
        <authorList>
            <person name="Bredeson J.V."/>
            <person name="Lyons J.B."/>
            <person name="Oniyinde I.O."/>
            <person name="Okereke N.R."/>
            <person name="Kolade O."/>
            <person name="Nnabue I."/>
            <person name="Nwadili C.O."/>
            <person name="Hribova E."/>
            <person name="Parker M."/>
            <person name="Nwogha J."/>
            <person name="Shu S."/>
            <person name="Carlson J."/>
            <person name="Kariba R."/>
            <person name="Muthemba S."/>
            <person name="Knop K."/>
            <person name="Barton G.J."/>
            <person name="Sherwood A.V."/>
            <person name="Lopez-Montes A."/>
            <person name="Asiedu R."/>
            <person name="Jamnadass R."/>
            <person name="Muchugi A."/>
            <person name="Goodstein D."/>
            <person name="Egesi C.N."/>
            <person name="Featherston J."/>
            <person name="Asfaw A."/>
            <person name="Simpson G.G."/>
            <person name="Dolezel J."/>
            <person name="Hendre P.S."/>
            <person name="Van Deynze A."/>
            <person name="Kumar P.L."/>
            <person name="Obidiegwu J.E."/>
            <person name="Bhattacharjee R."/>
            <person name="Rokhsar D.S."/>
        </authorList>
    </citation>
    <scope>NUCLEOTIDE SEQUENCE [LARGE SCALE GENOMIC DNA]</scope>
    <source>
        <strain evidence="2">cv. TDa95/00328</strain>
    </source>
</reference>
<dbReference type="EMBL" id="CM037020">
    <property type="protein sequence ID" value="KAH7670213.1"/>
    <property type="molecule type" value="Genomic_DNA"/>
</dbReference>